<evidence type="ECO:0000256" key="10">
    <source>
        <dbReference type="ARBA" id="ARBA00023049"/>
    </source>
</evidence>
<dbReference type="PANTHER" id="PTHR11533">
    <property type="entry name" value="PROTEASE M1 ZINC METALLOPROTEASE"/>
    <property type="match status" value="1"/>
</dbReference>
<dbReference type="Proteomes" id="UP000282084">
    <property type="component" value="Unassembled WGS sequence"/>
</dbReference>
<evidence type="ECO:0000256" key="7">
    <source>
        <dbReference type="ARBA" id="ARBA00022723"/>
    </source>
</evidence>
<feature type="domain" description="Peptidase M1 membrane alanine aminopeptidase" evidence="15">
    <location>
        <begin position="310"/>
        <end position="451"/>
    </location>
</feature>
<keyword evidence="17" id="KW-1185">Reference proteome</keyword>
<keyword evidence="14" id="KW-0732">Signal</keyword>
<reference evidence="16 17" key="1">
    <citation type="submission" date="2018-10" db="EMBL/GenBank/DDBJ databases">
        <title>Sequencing the genomes of 1000 actinobacteria strains.</title>
        <authorList>
            <person name="Klenk H.-P."/>
        </authorList>
    </citation>
    <scope>NUCLEOTIDE SEQUENCE [LARGE SCALE GENOMIC DNA]</scope>
    <source>
        <strain evidence="16 17">DSM 43800</strain>
    </source>
</reference>
<protein>
    <recommendedName>
        <fullName evidence="5">Aminopeptidase N</fullName>
        <ecNumber evidence="4">3.4.11.2</ecNumber>
    </recommendedName>
    <alternativeName>
        <fullName evidence="11">Alanine aminopeptidase</fullName>
    </alternativeName>
    <alternativeName>
        <fullName evidence="12">Lysyl aminopeptidase</fullName>
    </alternativeName>
</protein>
<feature type="signal peptide" evidence="14">
    <location>
        <begin position="1"/>
        <end position="22"/>
    </location>
</feature>
<dbReference type="Gene3D" id="2.60.40.1730">
    <property type="entry name" value="tricorn interacting facor f3 domain"/>
    <property type="match status" value="1"/>
</dbReference>
<evidence type="ECO:0000256" key="3">
    <source>
        <dbReference type="ARBA" id="ARBA00010136"/>
    </source>
</evidence>
<comment type="caution">
    <text evidence="16">The sequence shown here is derived from an EMBL/GenBank/DDBJ whole genome shotgun (WGS) entry which is preliminary data.</text>
</comment>
<dbReference type="InterPro" id="IPR050344">
    <property type="entry name" value="Peptidase_M1_aminopeptidases"/>
</dbReference>
<keyword evidence="8" id="KW-0378">Hydrolase</keyword>
<name>A0A495W277_9PSEU</name>
<dbReference type="InterPro" id="IPR014782">
    <property type="entry name" value="Peptidase_M1_dom"/>
</dbReference>
<dbReference type="EC" id="3.4.11.2" evidence="4"/>
<dbReference type="SUPFAM" id="SSF63737">
    <property type="entry name" value="Leukotriene A4 hydrolase N-terminal domain"/>
    <property type="match status" value="1"/>
</dbReference>
<evidence type="ECO:0000256" key="9">
    <source>
        <dbReference type="ARBA" id="ARBA00022833"/>
    </source>
</evidence>
<evidence type="ECO:0000256" key="4">
    <source>
        <dbReference type="ARBA" id="ARBA00012564"/>
    </source>
</evidence>
<dbReference type="RefSeq" id="WP_121006630.1">
    <property type="nucleotide sequence ID" value="NZ_RBXO01000001.1"/>
</dbReference>
<evidence type="ECO:0000259" key="15">
    <source>
        <dbReference type="Pfam" id="PF01433"/>
    </source>
</evidence>
<evidence type="ECO:0000313" key="17">
    <source>
        <dbReference type="Proteomes" id="UP000282084"/>
    </source>
</evidence>
<keyword evidence="10" id="KW-0482">Metalloprotease</keyword>
<gene>
    <name evidence="16" type="ORF">C8E97_3462</name>
</gene>
<dbReference type="OrthoDB" id="100605at2"/>
<evidence type="ECO:0000256" key="11">
    <source>
        <dbReference type="ARBA" id="ARBA00029811"/>
    </source>
</evidence>
<dbReference type="GO" id="GO:0008270">
    <property type="term" value="F:zinc ion binding"/>
    <property type="evidence" value="ECO:0007669"/>
    <property type="project" value="InterPro"/>
</dbReference>
<accession>A0A495W277</accession>
<keyword evidence="6" id="KW-0645">Protease</keyword>
<comment type="catalytic activity">
    <reaction evidence="1">
        <text>Release of an N-terminal amino acid, Xaa-|-Yaa- from a peptide, amide or arylamide. Xaa is preferably Ala, but may be most amino acids including Pro (slow action). When a terminal hydrophobic residue is followed by a prolyl residue, the two may be released as an intact Xaa-Pro dipeptide.</text>
        <dbReference type="EC" id="3.4.11.2"/>
    </reaction>
</comment>
<evidence type="ECO:0000256" key="5">
    <source>
        <dbReference type="ARBA" id="ARBA00015611"/>
    </source>
</evidence>
<dbReference type="AlphaFoldDB" id="A0A495W277"/>
<keyword evidence="9" id="KW-0862">Zinc</keyword>
<keyword evidence="7" id="KW-0479">Metal-binding</keyword>
<organism evidence="16 17">
    <name type="scientific">Saccharothrix australiensis</name>
    <dbReference type="NCBI Taxonomy" id="2072"/>
    <lineage>
        <taxon>Bacteria</taxon>
        <taxon>Bacillati</taxon>
        <taxon>Actinomycetota</taxon>
        <taxon>Actinomycetes</taxon>
        <taxon>Pseudonocardiales</taxon>
        <taxon>Pseudonocardiaceae</taxon>
        <taxon>Saccharothrix</taxon>
    </lineage>
</organism>
<dbReference type="CDD" id="cd09603">
    <property type="entry name" value="M1_APN_like"/>
    <property type="match status" value="1"/>
</dbReference>
<dbReference type="PRINTS" id="PR00756">
    <property type="entry name" value="ALADIPTASE"/>
</dbReference>
<dbReference type="GO" id="GO:0006508">
    <property type="term" value="P:proteolysis"/>
    <property type="evidence" value="ECO:0007669"/>
    <property type="project" value="UniProtKB-KW"/>
</dbReference>
<evidence type="ECO:0000256" key="8">
    <source>
        <dbReference type="ARBA" id="ARBA00022801"/>
    </source>
</evidence>
<evidence type="ECO:0000256" key="6">
    <source>
        <dbReference type="ARBA" id="ARBA00022670"/>
    </source>
</evidence>
<dbReference type="Gene3D" id="1.10.390.10">
    <property type="entry name" value="Neutral Protease Domain 2"/>
    <property type="match status" value="1"/>
</dbReference>
<dbReference type="GO" id="GO:0016285">
    <property type="term" value="F:alanyl aminopeptidase activity"/>
    <property type="evidence" value="ECO:0007669"/>
    <property type="project" value="UniProtKB-EC"/>
</dbReference>
<evidence type="ECO:0000256" key="12">
    <source>
        <dbReference type="ARBA" id="ARBA00031533"/>
    </source>
</evidence>
<comment type="cofactor">
    <cofactor evidence="2">
        <name>Zn(2+)</name>
        <dbReference type="ChEBI" id="CHEBI:29105"/>
    </cofactor>
</comment>
<proteinExistence type="inferred from homology"/>
<evidence type="ECO:0000256" key="1">
    <source>
        <dbReference type="ARBA" id="ARBA00000098"/>
    </source>
</evidence>
<dbReference type="InterPro" id="IPR042097">
    <property type="entry name" value="Aminopeptidase_N-like_N_sf"/>
</dbReference>
<comment type="similarity">
    <text evidence="3">Belongs to the peptidase M1 family.</text>
</comment>
<dbReference type="InterPro" id="IPR001930">
    <property type="entry name" value="Peptidase_M1"/>
</dbReference>
<feature type="region of interest" description="Disordered" evidence="13">
    <location>
        <begin position="459"/>
        <end position="485"/>
    </location>
</feature>
<evidence type="ECO:0000256" key="13">
    <source>
        <dbReference type="SAM" id="MobiDB-lite"/>
    </source>
</evidence>
<dbReference type="EMBL" id="RBXO01000001">
    <property type="protein sequence ID" value="RKT54813.1"/>
    <property type="molecule type" value="Genomic_DNA"/>
</dbReference>
<dbReference type="PANTHER" id="PTHR11533:SF297">
    <property type="entry name" value="AMINOPEPTIDASE N"/>
    <property type="match status" value="1"/>
</dbReference>
<dbReference type="GO" id="GO:0008237">
    <property type="term" value="F:metallopeptidase activity"/>
    <property type="evidence" value="ECO:0007669"/>
    <property type="project" value="UniProtKB-KW"/>
</dbReference>
<feature type="chain" id="PRO_5019762179" description="Aminopeptidase N" evidence="14">
    <location>
        <begin position="23"/>
        <end position="485"/>
    </location>
</feature>
<dbReference type="InterPro" id="IPR027268">
    <property type="entry name" value="Peptidase_M4/M1_CTD_sf"/>
</dbReference>
<dbReference type="Pfam" id="PF01433">
    <property type="entry name" value="Peptidase_M1"/>
    <property type="match status" value="1"/>
</dbReference>
<sequence length="485" mass="52529">MRKTLIGLVVAALALGATPAHAAEPGAPGLGDPYYPRAGNAGYDVRHYSLGLQYDPATDVLTGRTVVNAVTTRDVSSVNFDFALPLLTARVNGRDVGFAQHGTELTVGTGGDVPAGTDLSFVFTYSASPSRTHAEVPVTRWKRTPDGALAVAAPSMSPWWYPANDHPSDKATYDVVITVPDGVEAISNGELVGTFPLGDGRTNWSWFSGKPQTTYATFLAIGQFDVRRGYSDTGKQVVTAYSDALGTRGPAARASVERTREVVRFLEGRFGYYPMAELGGVVSPYLSSTLETQTRPAYPAWAFQDGPNDYVVVHETAHQWFGNSVAVRQWKDIWLSEGFATYAQWLWSEAVGEGTAQDLADWTYRYYPADHEVWDVAVADPTPRYLYGAAVHERGALALQALRAAIGDATFFALLRTWASTKEHGNAGTAEFVAMAEEITGRDLDDLFRTWVHSPGKPAPVGARSLTTSEPKSFARIHRDGPARG</sequence>
<evidence type="ECO:0000313" key="16">
    <source>
        <dbReference type="EMBL" id="RKT54813.1"/>
    </source>
</evidence>
<dbReference type="SUPFAM" id="SSF55486">
    <property type="entry name" value="Metalloproteases ('zincins'), catalytic domain"/>
    <property type="match status" value="1"/>
</dbReference>
<evidence type="ECO:0000256" key="2">
    <source>
        <dbReference type="ARBA" id="ARBA00001947"/>
    </source>
</evidence>
<evidence type="ECO:0000256" key="14">
    <source>
        <dbReference type="SAM" id="SignalP"/>
    </source>
</evidence>